<dbReference type="PANTHER" id="PTHR30087:SF1">
    <property type="entry name" value="HYPOTHETICAL CYTOSOLIC PROTEIN"/>
    <property type="match status" value="1"/>
</dbReference>
<keyword evidence="2" id="KW-1185">Reference proteome</keyword>
<dbReference type="AlphaFoldDB" id="A0A518BRY6"/>
<dbReference type="Pfam" id="PF04463">
    <property type="entry name" value="2-thiour_desulf"/>
    <property type="match status" value="1"/>
</dbReference>
<dbReference type="EMBL" id="CP036287">
    <property type="protein sequence ID" value="QDU69726.1"/>
    <property type="molecule type" value="Genomic_DNA"/>
</dbReference>
<protein>
    <submittedName>
        <fullName evidence="1">Uncharacterized protein</fullName>
    </submittedName>
</protein>
<proteinExistence type="predicted"/>
<sequence>MNDEHERPERVLVSACLLGRSCRYDGKDNGDQVLGAELEAQGLVAVPFCPEEHGGLGTPRPPAWLTASAEAVLDGEGQLVTDAGRDVTAQFRAGAEGALEVCQREGVRRAFLKERSPSCGCAQTHVDDRVVQGPGLTTALLLRAGIECRGVEGRRSRDDAD</sequence>
<dbReference type="Proteomes" id="UP000316921">
    <property type="component" value="Chromosome"/>
</dbReference>
<organism evidence="1 2">
    <name type="scientific">Engelhardtia mirabilis</name>
    <dbReference type="NCBI Taxonomy" id="2528011"/>
    <lineage>
        <taxon>Bacteria</taxon>
        <taxon>Pseudomonadati</taxon>
        <taxon>Planctomycetota</taxon>
        <taxon>Planctomycetia</taxon>
        <taxon>Planctomycetia incertae sedis</taxon>
        <taxon>Engelhardtia</taxon>
    </lineage>
</organism>
<dbReference type="KEGG" id="pbap:Pla133_48480"/>
<dbReference type="InterPro" id="IPR007553">
    <property type="entry name" value="2-thiour_desulf"/>
</dbReference>
<dbReference type="RefSeq" id="WP_145069891.1">
    <property type="nucleotide sequence ID" value="NZ_CP036287.1"/>
</dbReference>
<evidence type="ECO:0000313" key="1">
    <source>
        <dbReference type="EMBL" id="QDU69726.1"/>
    </source>
</evidence>
<dbReference type="PANTHER" id="PTHR30087">
    <property type="entry name" value="INNER MEMBRANE PROTEIN"/>
    <property type="match status" value="1"/>
</dbReference>
<accession>A0A518BRY6</accession>
<name>A0A518BRY6_9BACT</name>
<evidence type="ECO:0000313" key="2">
    <source>
        <dbReference type="Proteomes" id="UP000316921"/>
    </source>
</evidence>
<reference evidence="1 2" key="1">
    <citation type="submission" date="2019-02" db="EMBL/GenBank/DDBJ databases">
        <title>Deep-cultivation of Planctomycetes and their phenomic and genomic characterization uncovers novel biology.</title>
        <authorList>
            <person name="Wiegand S."/>
            <person name="Jogler M."/>
            <person name="Boedeker C."/>
            <person name="Pinto D."/>
            <person name="Vollmers J."/>
            <person name="Rivas-Marin E."/>
            <person name="Kohn T."/>
            <person name="Peeters S.H."/>
            <person name="Heuer A."/>
            <person name="Rast P."/>
            <person name="Oberbeckmann S."/>
            <person name="Bunk B."/>
            <person name="Jeske O."/>
            <person name="Meyerdierks A."/>
            <person name="Storesund J.E."/>
            <person name="Kallscheuer N."/>
            <person name="Luecker S."/>
            <person name="Lage O.M."/>
            <person name="Pohl T."/>
            <person name="Merkel B.J."/>
            <person name="Hornburger P."/>
            <person name="Mueller R.-W."/>
            <person name="Bruemmer F."/>
            <person name="Labrenz M."/>
            <person name="Spormann A.M."/>
            <person name="Op den Camp H."/>
            <person name="Overmann J."/>
            <person name="Amann R."/>
            <person name="Jetten M.S.M."/>
            <person name="Mascher T."/>
            <person name="Medema M.H."/>
            <person name="Devos D.P."/>
            <person name="Kaster A.-K."/>
            <person name="Ovreas L."/>
            <person name="Rohde M."/>
            <person name="Galperin M.Y."/>
            <person name="Jogler C."/>
        </authorList>
    </citation>
    <scope>NUCLEOTIDE SEQUENCE [LARGE SCALE GENOMIC DNA]</scope>
    <source>
        <strain evidence="1 2">Pla133</strain>
    </source>
</reference>
<gene>
    <name evidence="1" type="ORF">Pla133_48480</name>
</gene>